<evidence type="ECO:0000256" key="3">
    <source>
        <dbReference type="ARBA" id="ARBA00016090"/>
    </source>
</evidence>
<dbReference type="STRING" id="1678841.TBC1_11589"/>
<dbReference type="PANTHER" id="PTHR10937:SF0">
    <property type="entry name" value="GLUTAMINE--FRUCTOSE-6-PHOSPHATE TRANSAMINASE (ISOMERIZING)"/>
    <property type="match status" value="1"/>
</dbReference>
<dbReference type="PANTHER" id="PTHR10937">
    <property type="entry name" value="GLUCOSAMINE--FRUCTOSE-6-PHOSPHATE AMINOTRANSFERASE, ISOMERIZING"/>
    <property type="match status" value="1"/>
</dbReference>
<dbReference type="GO" id="GO:0006002">
    <property type="term" value="P:fructose 6-phosphate metabolic process"/>
    <property type="evidence" value="ECO:0007669"/>
    <property type="project" value="TreeGrafter"/>
</dbReference>
<sequence>MKTTEERYQRFSLCREMSETIGIVRNFDPGRLIPLAEELSSKDKLMLAGEGSSRIFPAMNAISNLLKNSANKTIITEGCLQAMEYNLGDFAVLGLSNSGRTRELLNLFGKLRHEKHDALYSVTAYADSPVTGISRACVLNCGPEKAVAATKSVVEQALTLQVLTSFYAGDFSALNDDFKETTRRLANALEYTLTADIETDIIKVYAGASKVYFAGRNNGVAEELALKANEITRKKSMYLGGTFLLHGIEEVMDAGEIVILVDPWQSEEEKIRKVISHGAGLQVFAISSRQTSFPTILVPDLKKFQGYIQLLAGWNLLVEAGLSMGINIDKGLRARKIGNEG</sequence>
<reference evidence="4" key="1">
    <citation type="journal article" date="2015" name="Genome Announc.">
        <title>Draft Genome Sequence of Bacteroidales Strain TBC1, a Novel Isolate from a Methanogenic Wastewater Treatment System.</title>
        <authorList>
            <person name="Tourlousse D.M."/>
            <person name="Matsuura N."/>
            <person name="Sun L."/>
            <person name="Toyonaga M."/>
            <person name="Kuroda K."/>
            <person name="Ohashi A."/>
            <person name="Cruz R."/>
            <person name="Yamaguchi T."/>
            <person name="Sekiguchi Y."/>
        </authorList>
    </citation>
    <scope>NUCLEOTIDE SEQUENCE [LARGE SCALE GENOMIC DNA]</scope>
    <source>
        <strain evidence="4">TBC1</strain>
    </source>
</reference>
<dbReference type="EMBL" id="DF968182">
    <property type="protein sequence ID" value="GAP42460.1"/>
    <property type="molecule type" value="Genomic_DNA"/>
</dbReference>
<dbReference type="AlphaFoldDB" id="A0A0S7BPZ5"/>
<dbReference type="GO" id="GO:0006047">
    <property type="term" value="P:UDP-N-acetylglucosamine metabolic process"/>
    <property type="evidence" value="ECO:0007669"/>
    <property type="project" value="TreeGrafter"/>
</dbReference>
<dbReference type="InterPro" id="IPR046348">
    <property type="entry name" value="SIS_dom_sf"/>
</dbReference>
<accession>A0A0S7BPZ5</accession>
<organism evidence="4">
    <name type="scientific">Lentimicrobium saccharophilum</name>
    <dbReference type="NCBI Taxonomy" id="1678841"/>
    <lineage>
        <taxon>Bacteria</taxon>
        <taxon>Pseudomonadati</taxon>
        <taxon>Bacteroidota</taxon>
        <taxon>Bacteroidia</taxon>
        <taxon>Bacteroidales</taxon>
        <taxon>Lentimicrobiaceae</taxon>
        <taxon>Lentimicrobium</taxon>
    </lineage>
</organism>
<dbReference type="GO" id="GO:0006487">
    <property type="term" value="P:protein N-linked glycosylation"/>
    <property type="evidence" value="ECO:0007669"/>
    <property type="project" value="TreeGrafter"/>
</dbReference>
<comment type="catalytic activity">
    <reaction evidence="1">
        <text>D-fructose 6-phosphate + L-glutamine = D-glucosamine 6-phosphate + L-glutamate</text>
        <dbReference type="Rhea" id="RHEA:13237"/>
        <dbReference type="ChEBI" id="CHEBI:29985"/>
        <dbReference type="ChEBI" id="CHEBI:58359"/>
        <dbReference type="ChEBI" id="CHEBI:58725"/>
        <dbReference type="ChEBI" id="CHEBI:61527"/>
        <dbReference type="EC" id="2.6.1.16"/>
    </reaction>
</comment>
<dbReference type="Proteomes" id="UP000053091">
    <property type="component" value="Unassembled WGS sequence"/>
</dbReference>
<dbReference type="GO" id="GO:0097367">
    <property type="term" value="F:carbohydrate derivative binding"/>
    <property type="evidence" value="ECO:0007669"/>
    <property type="project" value="InterPro"/>
</dbReference>
<dbReference type="SUPFAM" id="SSF53697">
    <property type="entry name" value="SIS domain"/>
    <property type="match status" value="1"/>
</dbReference>
<dbReference type="EC" id="2.6.1.16" evidence="2"/>
<gene>
    <name evidence="4" type="ORF">TBC1_11589</name>
</gene>
<dbReference type="Gene3D" id="3.40.50.10490">
    <property type="entry name" value="Glucose-6-phosphate isomerase like protein, domain 1"/>
    <property type="match status" value="2"/>
</dbReference>
<evidence type="ECO:0000313" key="4">
    <source>
        <dbReference type="EMBL" id="GAP42460.1"/>
    </source>
</evidence>
<protein>
    <recommendedName>
        <fullName evidence="3">Glutamine--fructose-6-phosphate aminotransferase [isomerizing]</fullName>
        <ecNumber evidence="2">2.6.1.16</ecNumber>
    </recommendedName>
</protein>
<evidence type="ECO:0000256" key="2">
    <source>
        <dbReference type="ARBA" id="ARBA00012916"/>
    </source>
</evidence>
<name>A0A0S7BPZ5_9BACT</name>
<keyword evidence="5" id="KW-1185">Reference proteome</keyword>
<dbReference type="RefSeq" id="WP_062038279.1">
    <property type="nucleotide sequence ID" value="NZ_DF968182.1"/>
</dbReference>
<dbReference type="GO" id="GO:0004360">
    <property type="term" value="F:glutamine-fructose-6-phosphate transaminase (isomerizing) activity"/>
    <property type="evidence" value="ECO:0007669"/>
    <property type="project" value="UniProtKB-EC"/>
</dbReference>
<proteinExistence type="predicted"/>
<evidence type="ECO:0000256" key="1">
    <source>
        <dbReference type="ARBA" id="ARBA00001031"/>
    </source>
</evidence>
<dbReference type="OrthoDB" id="367944at2"/>
<evidence type="ECO:0000313" key="5">
    <source>
        <dbReference type="Proteomes" id="UP000053091"/>
    </source>
</evidence>